<sequence length="109" mass="12516">MDVWRPSYTHSLVIREFGVTNLEDLCLKYNYCQPIVGYCIVPLNVWCRKFGKFASHFTLRSYDISHSNNFGVVTSFTTYGNTVSEAVSRLVESASEFIVWRAEALNKYG</sequence>
<organismHost>
    <name type="scientific">Homo sapiens</name>
    <name type="common">Human</name>
    <dbReference type="NCBI Taxonomy" id="9606"/>
</organismHost>
<accession>E0YJ45</accession>
<dbReference type="InterPro" id="IPR006841">
    <property type="entry name" value="Corona_NS2"/>
</dbReference>
<protein>
    <submittedName>
        <fullName evidence="1">Orf4 protein</fullName>
    </submittedName>
</protein>
<evidence type="ECO:0000313" key="2">
    <source>
        <dbReference type="Proteomes" id="UP000108760"/>
    </source>
</evidence>
<dbReference type="Proteomes" id="UP000108760">
    <property type="component" value="Genome"/>
</dbReference>
<dbReference type="Pfam" id="PF04753">
    <property type="entry name" value="Corona_NS12-7"/>
    <property type="match status" value="1"/>
</dbReference>
<evidence type="ECO:0000313" key="1">
    <source>
        <dbReference type="EMBL" id="ADN03340.1"/>
    </source>
</evidence>
<reference evidence="1 2" key="1">
    <citation type="journal article" date="2010" name="J. Virol.">
        <title>Culturing the unculturable: human coronavirus HKU1 infects, replicates, and produces progeny virions in human ciliated airway epithelial cell cultures.</title>
        <authorList>
            <person name="Pyrc K."/>
            <person name="Sims A.C."/>
            <person name="Dijkman R."/>
            <person name="Jebbink M."/>
            <person name="Long C."/>
            <person name="Deming D."/>
            <person name="Donaldson E."/>
            <person name="Vabret A."/>
            <person name="Baric R."/>
            <person name="van der Hoek L."/>
            <person name="Pickles R."/>
        </authorList>
    </citation>
    <scope>NUCLEOTIDE SEQUENCE [LARGE SCALE GENOMIC DNA]</scope>
    <source>
        <strain evidence="1">Caen1</strain>
    </source>
</reference>
<organism evidence="1 2">
    <name type="scientific">Human coronavirus HKU1</name>
    <name type="common">HCoV-HKU1</name>
    <dbReference type="NCBI Taxonomy" id="290028"/>
    <lineage>
        <taxon>Viruses</taxon>
        <taxon>Riboviria</taxon>
        <taxon>Orthornavirae</taxon>
        <taxon>Pisuviricota</taxon>
        <taxon>Pisoniviricetes</taxon>
        <taxon>Nidovirales</taxon>
        <taxon>Cornidovirineae</taxon>
        <taxon>Coronaviridae</taxon>
        <taxon>Orthocoronavirinae</taxon>
        <taxon>Betacoronavirus</taxon>
        <taxon>Embecovirus</taxon>
        <taxon>Betacoronavirus hongkongense</taxon>
    </lineage>
</organism>
<name>E0YJ45_CVHK1</name>
<proteinExistence type="predicted"/>
<gene>
    <name evidence="1" type="primary">orf4</name>
</gene>
<dbReference type="EMBL" id="HM034837">
    <property type="protein sequence ID" value="ADN03340.1"/>
    <property type="molecule type" value="Genomic_RNA"/>
</dbReference>